<organism evidence="1 4">
    <name type="scientific">Aureobasidium pullulans</name>
    <name type="common">Black yeast</name>
    <name type="synonym">Pullularia pullulans</name>
    <dbReference type="NCBI Taxonomy" id="5580"/>
    <lineage>
        <taxon>Eukaryota</taxon>
        <taxon>Fungi</taxon>
        <taxon>Dikarya</taxon>
        <taxon>Ascomycota</taxon>
        <taxon>Pezizomycotina</taxon>
        <taxon>Dothideomycetes</taxon>
        <taxon>Dothideomycetidae</taxon>
        <taxon>Dothideales</taxon>
        <taxon>Saccotheciaceae</taxon>
        <taxon>Aureobasidium</taxon>
    </lineage>
</organism>
<dbReference type="Proteomes" id="UP000309076">
    <property type="component" value="Unassembled WGS sequence"/>
</dbReference>
<dbReference type="AlphaFoldDB" id="A0A4S8YDS4"/>
<dbReference type="Proteomes" id="UP000310687">
    <property type="component" value="Unassembled WGS sequence"/>
</dbReference>
<gene>
    <name evidence="2" type="ORF">D6D21_01013</name>
    <name evidence="1" type="ORF">D6D22_02392</name>
</gene>
<reference evidence="3 4" key="1">
    <citation type="submission" date="2018-10" db="EMBL/GenBank/DDBJ databases">
        <title>Fifty Aureobasidium pullulans genomes reveal a recombining polyextremotolerant generalist.</title>
        <authorList>
            <person name="Gostincar C."/>
            <person name="Turk M."/>
            <person name="Zajc J."/>
            <person name="Gunde-Cimerman N."/>
        </authorList>
    </citation>
    <scope>NUCLEOTIDE SEQUENCE [LARGE SCALE GENOMIC DNA]</scope>
    <source>
        <strain evidence="2 3">EXF-10796</strain>
        <strain evidence="1 4">EXF-11013</strain>
    </source>
</reference>
<evidence type="ECO:0000313" key="1">
    <source>
        <dbReference type="EMBL" id="THW48025.1"/>
    </source>
</evidence>
<dbReference type="EMBL" id="QZAM01000009">
    <property type="protein sequence ID" value="THW52289.1"/>
    <property type="molecule type" value="Genomic_DNA"/>
</dbReference>
<evidence type="ECO:0000313" key="4">
    <source>
        <dbReference type="Proteomes" id="UP000310687"/>
    </source>
</evidence>
<evidence type="ECO:0000313" key="3">
    <source>
        <dbReference type="Proteomes" id="UP000309076"/>
    </source>
</evidence>
<accession>A0A4S8YDS4</accession>
<protein>
    <submittedName>
        <fullName evidence="1">Uncharacterized protein</fullName>
    </submittedName>
</protein>
<name>A0A4S8YDS4_AURPU</name>
<sequence length="295" mass="33779">MPSTKRKRVDSPMEHQNTLAAVPKPTGLLQSTSQERPLQNDYTIQHGPIHHVPQTEKDCQKLGEWVETLDESTVRRLLKDAATLHSDMYTSVWIEKRMVELAETNARRRLMMEEQAKVLDFSKQIQGVSHTINRKYNGLRASKQYEMAQEAEGDVQYYIKQIHDQLRPETTRYNKIKAILSLCQIGSIVAHGSTSGCVGEEVRKSIGRYSDFMDNLWKIIKNMNDSDKEYVGRREDLMKTLERFDNDSQGFDIFQGSEKVVSCFKRAAGDLVDSDDDDYYDGNASGSEDNTIENL</sequence>
<comment type="caution">
    <text evidence="1">The sequence shown here is derived from an EMBL/GenBank/DDBJ whole genome shotgun (WGS) entry which is preliminary data.</text>
</comment>
<dbReference type="EMBL" id="QZAL01000020">
    <property type="protein sequence ID" value="THW48025.1"/>
    <property type="molecule type" value="Genomic_DNA"/>
</dbReference>
<proteinExistence type="predicted"/>
<evidence type="ECO:0000313" key="2">
    <source>
        <dbReference type="EMBL" id="THW52289.1"/>
    </source>
</evidence>